<sequence>MDDSAASIPAETTSHLVEIHGVLDALDKHNLVPAERWFEKRRKALERVGSSLEFQLARLRFLRFLESADPGKRREAMMYARERVMPVAGRHMRELQELMGSLLWSGNLEASPYSHLLSLELWTRVKESVAVDASRVSGLSRESILSVAFRAGILALPTLVKMAAVVRGSNQEWNGMQELPLEVPLPPGLRYHSMFSCPVSREPSTLDNPPVLLKCGHVVLRSSVSRLARNGSRFKCPTCPVEQMENETMPLTL</sequence>
<dbReference type="PANTHER" id="PTHR12170">
    <property type="entry name" value="MACROPHAGE ERYTHROBLAST ATTACHER-RELATED"/>
    <property type="match status" value="1"/>
</dbReference>
<evidence type="ECO:0000256" key="3">
    <source>
        <dbReference type="ARBA" id="ARBA00022723"/>
    </source>
</evidence>
<dbReference type="PANTHER" id="PTHR12170:SF3">
    <property type="entry name" value="GH10162P"/>
    <property type="match status" value="1"/>
</dbReference>
<evidence type="ECO:0000313" key="8">
    <source>
        <dbReference type="EMBL" id="CBN75302.1"/>
    </source>
</evidence>
<proteinExistence type="predicted"/>
<dbReference type="InterPro" id="IPR013144">
    <property type="entry name" value="CRA_dom"/>
</dbReference>
<feature type="zinc finger region" description="RING-Gid-type" evidence="6">
    <location>
        <begin position="197"/>
        <end position="239"/>
    </location>
</feature>
<dbReference type="GO" id="GO:0005737">
    <property type="term" value="C:cytoplasm"/>
    <property type="evidence" value="ECO:0007669"/>
    <property type="project" value="UniProtKB-SubCell"/>
</dbReference>
<dbReference type="Proteomes" id="UP000002630">
    <property type="component" value="Linkage Group LG06"/>
</dbReference>
<dbReference type="InterPro" id="IPR037683">
    <property type="entry name" value="Rmd5_dRing"/>
</dbReference>
<evidence type="ECO:0000256" key="2">
    <source>
        <dbReference type="ARBA" id="ARBA00022490"/>
    </source>
</evidence>
<dbReference type="FunFam" id="3.30.40.10:FF:000143">
    <property type="entry name" value="Regulator of gluconeogenesis Rmd5"/>
    <property type="match status" value="1"/>
</dbReference>
<dbReference type="InterPro" id="IPR045098">
    <property type="entry name" value="Fyv10_fam"/>
</dbReference>
<feature type="domain" description="RING-Gid-type" evidence="7">
    <location>
        <begin position="197"/>
        <end position="239"/>
    </location>
</feature>
<organism evidence="8 9">
    <name type="scientific">Ectocarpus siliculosus</name>
    <name type="common">Brown alga</name>
    <name type="synonym">Conferva siliculosa</name>
    <dbReference type="NCBI Taxonomy" id="2880"/>
    <lineage>
        <taxon>Eukaryota</taxon>
        <taxon>Sar</taxon>
        <taxon>Stramenopiles</taxon>
        <taxon>Ochrophyta</taxon>
        <taxon>PX clade</taxon>
        <taxon>Phaeophyceae</taxon>
        <taxon>Ectocarpales</taxon>
        <taxon>Ectocarpaceae</taxon>
        <taxon>Ectocarpus</taxon>
    </lineage>
</organism>
<evidence type="ECO:0000313" key="9">
    <source>
        <dbReference type="Proteomes" id="UP000002630"/>
    </source>
</evidence>
<dbReference type="SUPFAM" id="SSF57850">
    <property type="entry name" value="RING/U-box"/>
    <property type="match status" value="1"/>
</dbReference>
<dbReference type="PROSITE" id="PS51867">
    <property type="entry name" value="ZF_RING_GID"/>
    <property type="match status" value="1"/>
</dbReference>
<dbReference type="SMART" id="SM00757">
    <property type="entry name" value="CRA"/>
    <property type="match status" value="1"/>
</dbReference>
<dbReference type="InterPro" id="IPR024964">
    <property type="entry name" value="CTLH/CRA"/>
</dbReference>
<name>D8LT28_ECTSI</name>
<dbReference type="OrthoDB" id="185320at2759"/>
<dbReference type="GO" id="GO:0061630">
    <property type="term" value="F:ubiquitin protein ligase activity"/>
    <property type="evidence" value="ECO:0007669"/>
    <property type="project" value="InterPro"/>
</dbReference>
<accession>D8LT28</accession>
<evidence type="ECO:0000256" key="1">
    <source>
        <dbReference type="ARBA" id="ARBA00004496"/>
    </source>
</evidence>
<keyword evidence="2" id="KW-0963">Cytoplasm</keyword>
<dbReference type="Gene3D" id="3.30.40.10">
    <property type="entry name" value="Zinc/RING finger domain, C3HC4 (zinc finger)"/>
    <property type="match status" value="1"/>
</dbReference>
<dbReference type="EMBL" id="FN649014">
    <property type="protein sequence ID" value="CBN75302.1"/>
    <property type="molecule type" value="Genomic_DNA"/>
</dbReference>
<dbReference type="Pfam" id="PF13445">
    <property type="entry name" value="zf-RING_UBOX"/>
    <property type="match status" value="1"/>
</dbReference>
<evidence type="ECO:0000256" key="4">
    <source>
        <dbReference type="ARBA" id="ARBA00022771"/>
    </source>
</evidence>
<keyword evidence="3" id="KW-0479">Metal-binding</keyword>
<keyword evidence="5" id="KW-0862">Zinc</keyword>
<dbReference type="InParanoid" id="D8LT28"/>
<evidence type="ECO:0000256" key="5">
    <source>
        <dbReference type="ARBA" id="ARBA00022833"/>
    </source>
</evidence>
<keyword evidence="9" id="KW-1185">Reference proteome</keyword>
<dbReference type="Pfam" id="PF10607">
    <property type="entry name" value="CTLH"/>
    <property type="match status" value="1"/>
</dbReference>
<evidence type="ECO:0000259" key="7">
    <source>
        <dbReference type="PROSITE" id="PS51867"/>
    </source>
</evidence>
<reference evidence="8 9" key="1">
    <citation type="journal article" date="2010" name="Nature">
        <title>The Ectocarpus genome and the independent evolution of multicellularity in brown algae.</title>
        <authorList>
            <person name="Cock J.M."/>
            <person name="Sterck L."/>
            <person name="Rouze P."/>
            <person name="Scornet D."/>
            <person name="Allen A.E."/>
            <person name="Amoutzias G."/>
            <person name="Anthouard V."/>
            <person name="Artiguenave F."/>
            <person name="Aury J.M."/>
            <person name="Badger J.H."/>
            <person name="Beszteri B."/>
            <person name="Billiau K."/>
            <person name="Bonnet E."/>
            <person name="Bothwell J.H."/>
            <person name="Bowler C."/>
            <person name="Boyen C."/>
            <person name="Brownlee C."/>
            <person name="Carrano C.J."/>
            <person name="Charrier B."/>
            <person name="Cho G.Y."/>
            <person name="Coelho S.M."/>
            <person name="Collen J."/>
            <person name="Corre E."/>
            <person name="Da Silva C."/>
            <person name="Delage L."/>
            <person name="Delaroque N."/>
            <person name="Dittami S.M."/>
            <person name="Doulbeau S."/>
            <person name="Elias M."/>
            <person name="Farnham G."/>
            <person name="Gachon C.M."/>
            <person name="Gschloessl B."/>
            <person name="Heesch S."/>
            <person name="Jabbari K."/>
            <person name="Jubin C."/>
            <person name="Kawai H."/>
            <person name="Kimura K."/>
            <person name="Kloareg B."/>
            <person name="Kupper F.C."/>
            <person name="Lang D."/>
            <person name="Le Bail A."/>
            <person name="Leblanc C."/>
            <person name="Lerouge P."/>
            <person name="Lohr M."/>
            <person name="Lopez P.J."/>
            <person name="Martens C."/>
            <person name="Maumus F."/>
            <person name="Michel G."/>
            <person name="Miranda-Saavedra D."/>
            <person name="Morales J."/>
            <person name="Moreau H."/>
            <person name="Motomura T."/>
            <person name="Nagasato C."/>
            <person name="Napoli C.A."/>
            <person name="Nelson D.R."/>
            <person name="Nyvall-Collen P."/>
            <person name="Peters A.F."/>
            <person name="Pommier C."/>
            <person name="Potin P."/>
            <person name="Poulain J."/>
            <person name="Quesneville H."/>
            <person name="Read B."/>
            <person name="Rensing S.A."/>
            <person name="Ritter A."/>
            <person name="Rousvoal S."/>
            <person name="Samanta M."/>
            <person name="Samson G."/>
            <person name="Schroeder D.C."/>
            <person name="Segurens B."/>
            <person name="Strittmatter M."/>
            <person name="Tonon T."/>
            <person name="Tregear J.W."/>
            <person name="Valentin K."/>
            <person name="von Dassow P."/>
            <person name="Yamagishi T."/>
            <person name="Van de Peer Y."/>
            <person name="Wincker P."/>
        </authorList>
    </citation>
    <scope>NUCLEOTIDE SEQUENCE [LARGE SCALE GENOMIC DNA]</scope>
    <source>
        <strain evidence="9">Ec32 / CCAP1310/4</strain>
    </source>
</reference>
<dbReference type="InterPro" id="IPR013083">
    <property type="entry name" value="Znf_RING/FYVE/PHD"/>
</dbReference>
<dbReference type="AlphaFoldDB" id="D8LT28"/>
<gene>
    <name evidence="8" type="ORF">Esi_0078_0013</name>
</gene>
<dbReference type="EMBL" id="FN649731">
    <property type="protein sequence ID" value="CBN75302.1"/>
    <property type="molecule type" value="Genomic_DNA"/>
</dbReference>
<dbReference type="GO" id="GO:0043161">
    <property type="term" value="P:proteasome-mediated ubiquitin-dependent protein catabolic process"/>
    <property type="evidence" value="ECO:0007669"/>
    <property type="project" value="InterPro"/>
</dbReference>
<evidence type="ECO:0000256" key="6">
    <source>
        <dbReference type="PROSITE-ProRule" id="PRU01215"/>
    </source>
</evidence>
<dbReference type="GO" id="GO:0008270">
    <property type="term" value="F:zinc ion binding"/>
    <property type="evidence" value="ECO:0007669"/>
    <property type="project" value="UniProtKB-KW"/>
</dbReference>
<dbReference type="GO" id="GO:0005634">
    <property type="term" value="C:nucleus"/>
    <property type="evidence" value="ECO:0007669"/>
    <property type="project" value="TreeGrafter"/>
</dbReference>
<protein>
    <recommendedName>
        <fullName evidence="7">RING-Gid-type domain-containing protein</fullName>
    </recommendedName>
</protein>
<dbReference type="STRING" id="2880.D8LT28"/>
<dbReference type="GO" id="GO:0034657">
    <property type="term" value="C:GID complex"/>
    <property type="evidence" value="ECO:0007669"/>
    <property type="project" value="TreeGrafter"/>
</dbReference>
<dbReference type="eggNOG" id="KOG2817">
    <property type="taxonomic scope" value="Eukaryota"/>
</dbReference>
<dbReference type="CDD" id="cd16652">
    <property type="entry name" value="dRING_Rmd5p-like"/>
    <property type="match status" value="1"/>
</dbReference>
<dbReference type="InterPro" id="IPR044063">
    <property type="entry name" value="ZF_RING_GID"/>
</dbReference>
<keyword evidence="4 6" id="KW-0863">Zinc-finger</keyword>
<dbReference type="InterPro" id="IPR027370">
    <property type="entry name" value="Znf-RING_euk"/>
</dbReference>
<comment type="subcellular location">
    <subcellularLocation>
        <location evidence="1">Cytoplasm</location>
    </subcellularLocation>
</comment>